<feature type="transmembrane region" description="Helical" evidence="6">
    <location>
        <begin position="299"/>
        <end position="328"/>
    </location>
</feature>
<dbReference type="InterPro" id="IPR002293">
    <property type="entry name" value="AA/rel_permease1"/>
</dbReference>
<keyword evidence="2" id="KW-0813">Transport</keyword>
<comment type="subcellular location">
    <subcellularLocation>
        <location evidence="1">Membrane</location>
        <topology evidence="1">Multi-pass membrane protein</topology>
    </subcellularLocation>
</comment>
<feature type="transmembrane region" description="Helical" evidence="6">
    <location>
        <begin position="30"/>
        <end position="52"/>
    </location>
</feature>
<evidence type="ECO:0000256" key="3">
    <source>
        <dbReference type="ARBA" id="ARBA00022692"/>
    </source>
</evidence>
<feature type="transmembrane region" description="Helical" evidence="6">
    <location>
        <begin position="253"/>
        <end position="279"/>
    </location>
</feature>
<dbReference type="Proteomes" id="UP000078532">
    <property type="component" value="Unassembled WGS sequence"/>
</dbReference>
<keyword evidence="4 6" id="KW-1133">Transmembrane helix</keyword>
<evidence type="ECO:0000256" key="2">
    <source>
        <dbReference type="ARBA" id="ARBA00022448"/>
    </source>
</evidence>
<dbReference type="PANTHER" id="PTHR43243">
    <property type="entry name" value="INNER MEMBRANE TRANSPORTER YGJI-RELATED"/>
    <property type="match status" value="1"/>
</dbReference>
<evidence type="ECO:0000256" key="1">
    <source>
        <dbReference type="ARBA" id="ARBA00004141"/>
    </source>
</evidence>
<gene>
    <name evidence="7" type="ORF">A6M21_12130</name>
</gene>
<dbReference type="STRING" id="1838280.A6M21_12130"/>
<evidence type="ECO:0000256" key="6">
    <source>
        <dbReference type="SAM" id="Phobius"/>
    </source>
</evidence>
<dbReference type="GO" id="GO:0015171">
    <property type="term" value="F:amino acid transmembrane transporter activity"/>
    <property type="evidence" value="ECO:0007669"/>
    <property type="project" value="TreeGrafter"/>
</dbReference>
<organism evidence="7 8">
    <name type="scientific">Desulfotomaculum copahuensis</name>
    <dbReference type="NCBI Taxonomy" id="1838280"/>
    <lineage>
        <taxon>Bacteria</taxon>
        <taxon>Bacillati</taxon>
        <taxon>Bacillota</taxon>
        <taxon>Clostridia</taxon>
        <taxon>Eubacteriales</taxon>
        <taxon>Desulfotomaculaceae</taxon>
        <taxon>Desulfotomaculum</taxon>
    </lineage>
</organism>
<dbReference type="PIRSF" id="PIRSF006060">
    <property type="entry name" value="AA_transporter"/>
    <property type="match status" value="1"/>
</dbReference>
<dbReference type="OrthoDB" id="178667at2"/>
<proteinExistence type="predicted"/>
<evidence type="ECO:0000313" key="8">
    <source>
        <dbReference type="Proteomes" id="UP000078532"/>
    </source>
</evidence>
<reference evidence="7 8" key="1">
    <citation type="submission" date="2016-04" db="EMBL/GenBank/DDBJ databases">
        <authorList>
            <person name="Evans L.H."/>
            <person name="Alamgir A."/>
            <person name="Owens N."/>
            <person name="Weber N.D."/>
            <person name="Virtaneva K."/>
            <person name="Barbian K."/>
            <person name="Babar A."/>
            <person name="Rosenke K."/>
        </authorList>
    </citation>
    <scope>NUCLEOTIDE SEQUENCE [LARGE SCALE GENOMIC DNA]</scope>
    <source>
        <strain evidence="7 8">LMa1</strain>
    </source>
</reference>
<keyword evidence="3 6" id="KW-0812">Transmembrane</keyword>
<accession>A0A1B7LDA7</accession>
<feature type="transmembrane region" description="Helical" evidence="6">
    <location>
        <begin position="433"/>
        <end position="453"/>
    </location>
</feature>
<evidence type="ECO:0000256" key="5">
    <source>
        <dbReference type="ARBA" id="ARBA00023136"/>
    </source>
</evidence>
<feature type="transmembrane region" description="Helical" evidence="6">
    <location>
        <begin position="217"/>
        <end position="241"/>
    </location>
</feature>
<name>A0A1B7LDA7_9FIRM</name>
<dbReference type="PANTHER" id="PTHR43243:SF4">
    <property type="entry name" value="CATIONIC AMINO ACID TRANSPORTER 4"/>
    <property type="match status" value="1"/>
</dbReference>
<dbReference type="EMBL" id="LYVF01000169">
    <property type="protein sequence ID" value="OAT81067.1"/>
    <property type="molecule type" value="Genomic_DNA"/>
</dbReference>
<dbReference type="AlphaFoldDB" id="A0A1B7LDA7"/>
<dbReference type="GO" id="GO:0016020">
    <property type="term" value="C:membrane"/>
    <property type="evidence" value="ECO:0007669"/>
    <property type="project" value="UniProtKB-SubCell"/>
</dbReference>
<feature type="transmembrane region" description="Helical" evidence="6">
    <location>
        <begin position="149"/>
        <end position="172"/>
    </location>
</feature>
<dbReference type="Gene3D" id="1.20.1740.10">
    <property type="entry name" value="Amino acid/polyamine transporter I"/>
    <property type="match status" value="1"/>
</dbReference>
<sequence>MTLSLARNSVAEVAEKESGVLKRALGPLDLTLLGIGAVIGTGIFVLTGVAAAGQAGPAIMLSFVLAAVACVFAALCYGEFSAAMPRAGSVYAFARANMGEPVAWILGWDLILEYGLAVSAVAGGWSGYFQSLLAGFGLHMPVVFRDAPGVAPGSVADLPAAAIVLLLTWLLSRGVKESTRVNNFIVFVKLAVIVLFIAVGIKHIHPVNWHPFWAFGYHGMVAGAATVFFALLGFDAITTAAEEVRRPQRDIPLALVATLSVCTLLYVAVAAVLTGMVPFKLLGVKSPVAFAMQYAGQNWVAGFISLGAIAGITTVILVMLFGLARIVFSISRDGLLPRRLAGVHPRHRTPFSSTWTVGLITALVAGFVPLDTLAPLVNVATLFAFSLVAAGVLVLRYTRPELPRPFRCPGVPVVPLLTAGICLYLIFNLPAIAWYAFGVWMLAGLIIYLVYILRRRTAFRERG</sequence>
<comment type="caution">
    <text evidence="7">The sequence shown here is derived from an EMBL/GenBank/DDBJ whole genome shotgun (WGS) entry which is preliminary data.</text>
</comment>
<feature type="transmembrane region" description="Helical" evidence="6">
    <location>
        <begin position="409"/>
        <end position="427"/>
    </location>
</feature>
<feature type="transmembrane region" description="Helical" evidence="6">
    <location>
        <begin position="184"/>
        <end position="205"/>
    </location>
</feature>
<feature type="transmembrane region" description="Helical" evidence="6">
    <location>
        <begin position="349"/>
        <end position="370"/>
    </location>
</feature>
<feature type="transmembrane region" description="Helical" evidence="6">
    <location>
        <begin position="376"/>
        <end position="397"/>
    </location>
</feature>
<protein>
    <submittedName>
        <fullName evidence="7">Amino acid permease</fullName>
    </submittedName>
</protein>
<feature type="transmembrane region" description="Helical" evidence="6">
    <location>
        <begin position="58"/>
        <end position="80"/>
    </location>
</feature>
<evidence type="ECO:0000256" key="4">
    <source>
        <dbReference type="ARBA" id="ARBA00022989"/>
    </source>
</evidence>
<keyword evidence="5 6" id="KW-0472">Membrane</keyword>
<keyword evidence="8" id="KW-1185">Reference proteome</keyword>
<evidence type="ECO:0000313" key="7">
    <source>
        <dbReference type="EMBL" id="OAT81067.1"/>
    </source>
</evidence>
<dbReference type="Pfam" id="PF13520">
    <property type="entry name" value="AA_permease_2"/>
    <property type="match status" value="1"/>
</dbReference>
<feature type="transmembrane region" description="Helical" evidence="6">
    <location>
        <begin position="101"/>
        <end position="129"/>
    </location>
</feature>